<dbReference type="Proteomes" id="UP000198729">
    <property type="component" value="Unassembled WGS sequence"/>
</dbReference>
<evidence type="ECO:0000313" key="3">
    <source>
        <dbReference type="Proteomes" id="UP000198729"/>
    </source>
</evidence>
<dbReference type="OrthoDB" id="8547981at2"/>
<sequence length="225" mass="25172">MTYIKKLIMLIGSCLLCAASILTMAGETETVFTSPGKLCFPQTSLRAELDRYDNVILDHYVVISKVHHFKEGLVFVGFRLKSKPDELWLFSGTTWVKYQNNLIDSSPEPFIPQVQTIPTGQLQPIMPTTISMAPIDPSAYVSDGEIWIGYGLSSSTSVAETFFEMIESNRFERIWEIGKRLNEGEFSPSNICLTITKMSEIDHLVGTFPIPNETGPDIEPIANID</sequence>
<dbReference type="AlphaFoldDB" id="A0A1G5SCV3"/>
<dbReference type="RefSeq" id="WP_090284936.1">
    <property type="nucleotide sequence ID" value="NZ_FMWO01000040.1"/>
</dbReference>
<feature type="signal peptide" evidence="1">
    <location>
        <begin position="1"/>
        <end position="25"/>
    </location>
</feature>
<dbReference type="EMBL" id="FMWO01000040">
    <property type="protein sequence ID" value="SCZ85013.1"/>
    <property type="molecule type" value="Genomic_DNA"/>
</dbReference>
<reference evidence="2 3" key="1">
    <citation type="submission" date="2016-10" db="EMBL/GenBank/DDBJ databases">
        <authorList>
            <person name="de Groot N.N."/>
        </authorList>
    </citation>
    <scope>NUCLEOTIDE SEQUENCE [LARGE SCALE GENOMIC DNA]</scope>
    <source>
        <strain evidence="2">1</strain>
    </source>
</reference>
<evidence type="ECO:0000313" key="2">
    <source>
        <dbReference type="EMBL" id="SCZ85013.1"/>
    </source>
</evidence>
<keyword evidence="1" id="KW-0732">Signal</keyword>
<evidence type="ECO:0000256" key="1">
    <source>
        <dbReference type="SAM" id="SignalP"/>
    </source>
</evidence>
<feature type="chain" id="PRO_5011786501" description="Secreted protein" evidence="1">
    <location>
        <begin position="26"/>
        <end position="225"/>
    </location>
</feature>
<organism evidence="2 3">
    <name type="scientific">Nitrosomonas mobilis</name>
    <dbReference type="NCBI Taxonomy" id="51642"/>
    <lineage>
        <taxon>Bacteria</taxon>
        <taxon>Pseudomonadati</taxon>
        <taxon>Pseudomonadota</taxon>
        <taxon>Betaproteobacteria</taxon>
        <taxon>Nitrosomonadales</taxon>
        <taxon>Nitrosomonadaceae</taxon>
        <taxon>Nitrosomonas</taxon>
    </lineage>
</organism>
<accession>A0A1G5SCV3</accession>
<evidence type="ECO:0008006" key="4">
    <source>
        <dbReference type="Google" id="ProtNLM"/>
    </source>
</evidence>
<proteinExistence type="predicted"/>
<gene>
    <name evidence="2" type="ORF">NSMM_330033</name>
</gene>
<name>A0A1G5SCV3_9PROT</name>
<keyword evidence="3" id="KW-1185">Reference proteome</keyword>
<protein>
    <recommendedName>
        <fullName evidence="4">Secreted protein</fullName>
    </recommendedName>
</protein>